<keyword evidence="2" id="KW-0812">Transmembrane</keyword>
<organism evidence="3">
    <name type="scientific">Siphoviridae sp. ctjdk2</name>
    <dbReference type="NCBI Taxonomy" id="2825635"/>
    <lineage>
        <taxon>Viruses</taxon>
        <taxon>Duplodnaviria</taxon>
        <taxon>Heunggongvirae</taxon>
        <taxon>Uroviricota</taxon>
        <taxon>Caudoviricetes</taxon>
    </lineage>
</organism>
<dbReference type="EMBL" id="BK016103">
    <property type="protein sequence ID" value="DAF95109.1"/>
    <property type="molecule type" value="Genomic_DNA"/>
</dbReference>
<evidence type="ECO:0008006" key="4">
    <source>
        <dbReference type="Google" id="ProtNLM"/>
    </source>
</evidence>
<evidence type="ECO:0000256" key="1">
    <source>
        <dbReference type="SAM" id="Coils"/>
    </source>
</evidence>
<feature type="transmembrane region" description="Helical" evidence="2">
    <location>
        <begin position="80"/>
        <end position="97"/>
    </location>
</feature>
<evidence type="ECO:0000256" key="2">
    <source>
        <dbReference type="SAM" id="Phobius"/>
    </source>
</evidence>
<evidence type="ECO:0000313" key="3">
    <source>
        <dbReference type="EMBL" id="DAF95109.1"/>
    </source>
</evidence>
<sequence length="98" mass="10954">MTEQEISVKLTETEQRAKSNTHRIEKLEQQQKDLNKLVTAVEVLASREKGVETDVKEIKADVKTITQKGGKRWDAMIDRVLYVLIGAAISLLMTGGSL</sequence>
<accession>A0A8S5UKT6</accession>
<keyword evidence="2" id="KW-0472">Membrane</keyword>
<keyword evidence="2" id="KW-1133">Transmembrane helix</keyword>
<proteinExistence type="predicted"/>
<reference evidence="3" key="1">
    <citation type="journal article" date="2021" name="Proc. Natl. Acad. Sci. U.S.A.">
        <title>A Catalog of Tens of Thousands of Viruses from Human Metagenomes Reveals Hidden Associations with Chronic Diseases.</title>
        <authorList>
            <person name="Tisza M.J."/>
            <person name="Buck C.B."/>
        </authorList>
    </citation>
    <scope>NUCLEOTIDE SEQUENCE</scope>
    <source>
        <strain evidence="3">Ctjdk2</strain>
    </source>
</reference>
<protein>
    <recommendedName>
        <fullName evidence="4">Hemolysin XhlA</fullName>
    </recommendedName>
</protein>
<keyword evidence="1" id="KW-0175">Coiled coil</keyword>
<name>A0A8S5UKT6_9CAUD</name>
<feature type="coiled-coil region" evidence="1">
    <location>
        <begin position="10"/>
        <end position="47"/>
    </location>
</feature>